<dbReference type="OrthoDB" id="6022711at2759"/>
<evidence type="ECO:0000313" key="10">
    <source>
        <dbReference type="Proteomes" id="UP000245119"/>
    </source>
</evidence>
<dbReference type="AlphaFoldDB" id="A0A2T7NRE7"/>
<feature type="domain" description="PDZ" evidence="8">
    <location>
        <begin position="134"/>
        <end position="193"/>
    </location>
</feature>
<dbReference type="SUPFAM" id="SSF50156">
    <property type="entry name" value="PDZ domain-like"/>
    <property type="match status" value="1"/>
</dbReference>
<keyword evidence="6" id="KW-0965">Cell junction</keyword>
<accession>A0A2T7NRE7</accession>
<dbReference type="GO" id="GO:0005923">
    <property type="term" value="C:bicellular tight junction"/>
    <property type="evidence" value="ECO:0007669"/>
    <property type="project" value="UniProtKB-SubCell"/>
</dbReference>
<dbReference type="SUPFAM" id="SSF101288">
    <property type="entry name" value="L27 domain"/>
    <property type="match status" value="1"/>
</dbReference>
<comment type="caution">
    <text evidence="9">The sequence shown here is derived from an EMBL/GenBank/DDBJ whole genome shotgun (WGS) entry which is preliminary data.</text>
</comment>
<evidence type="ECO:0000256" key="3">
    <source>
        <dbReference type="ARBA" id="ARBA00022427"/>
    </source>
</evidence>
<gene>
    <name evidence="9" type="ORF">C0Q70_17023</name>
</gene>
<dbReference type="Proteomes" id="UP000245119">
    <property type="component" value="Linkage Group LG10"/>
</dbReference>
<dbReference type="InterPro" id="IPR036034">
    <property type="entry name" value="PDZ_sf"/>
</dbReference>
<evidence type="ECO:0000256" key="1">
    <source>
        <dbReference type="ARBA" id="ARBA00004236"/>
    </source>
</evidence>
<dbReference type="InterPro" id="IPR051342">
    <property type="entry name" value="PDZ_scaffold"/>
</dbReference>
<dbReference type="GO" id="GO:0005886">
    <property type="term" value="C:plasma membrane"/>
    <property type="evidence" value="ECO:0007669"/>
    <property type="project" value="UniProtKB-SubCell"/>
</dbReference>
<keyword evidence="10" id="KW-1185">Reference proteome</keyword>
<dbReference type="Gene3D" id="2.30.42.10">
    <property type="match status" value="1"/>
</dbReference>
<dbReference type="InterPro" id="IPR015132">
    <property type="entry name" value="L27_2"/>
</dbReference>
<dbReference type="PANTHER" id="PTHR19964:SF92">
    <property type="entry name" value="PATJ HOMOLOG"/>
    <property type="match status" value="1"/>
</dbReference>
<evidence type="ECO:0000259" key="8">
    <source>
        <dbReference type="PROSITE" id="PS50106"/>
    </source>
</evidence>
<evidence type="ECO:0000313" key="9">
    <source>
        <dbReference type="EMBL" id="PVD23750.1"/>
    </source>
</evidence>
<evidence type="ECO:0000256" key="4">
    <source>
        <dbReference type="ARBA" id="ARBA00022475"/>
    </source>
</evidence>
<evidence type="ECO:0000256" key="6">
    <source>
        <dbReference type="ARBA" id="ARBA00022949"/>
    </source>
</evidence>
<keyword evidence="3" id="KW-0796">Tight junction</keyword>
<protein>
    <recommendedName>
        <fullName evidence="8">PDZ domain-containing protein</fullName>
    </recommendedName>
</protein>
<comment type="subcellular location">
    <subcellularLocation>
        <location evidence="2">Cell junction</location>
        <location evidence="2">Tight junction</location>
    </subcellularLocation>
    <subcellularLocation>
        <location evidence="1">Cell membrane</location>
    </subcellularLocation>
</comment>
<proteinExistence type="predicted"/>
<keyword evidence="4" id="KW-1003">Cell membrane</keyword>
<evidence type="ECO:0000256" key="2">
    <source>
        <dbReference type="ARBA" id="ARBA00004435"/>
    </source>
</evidence>
<dbReference type="PROSITE" id="PS50106">
    <property type="entry name" value="PDZ"/>
    <property type="match status" value="1"/>
</dbReference>
<dbReference type="Gene3D" id="1.10.287.650">
    <property type="entry name" value="L27 domain"/>
    <property type="match status" value="1"/>
</dbReference>
<reference evidence="9 10" key="1">
    <citation type="submission" date="2018-04" db="EMBL/GenBank/DDBJ databases">
        <title>The genome of golden apple snail Pomacea canaliculata provides insight into stress tolerance and invasive adaptation.</title>
        <authorList>
            <person name="Liu C."/>
            <person name="Liu B."/>
            <person name="Ren Y."/>
            <person name="Zhang Y."/>
            <person name="Wang H."/>
            <person name="Li S."/>
            <person name="Jiang F."/>
            <person name="Yin L."/>
            <person name="Zhang G."/>
            <person name="Qian W."/>
            <person name="Fan W."/>
        </authorList>
    </citation>
    <scope>NUCLEOTIDE SEQUENCE [LARGE SCALE GENOMIC DNA]</scope>
    <source>
        <strain evidence="9">SZHN2017</strain>
        <tissue evidence="9">Muscle</tissue>
    </source>
</reference>
<dbReference type="InterPro" id="IPR001478">
    <property type="entry name" value="PDZ"/>
</dbReference>
<evidence type="ECO:0000256" key="5">
    <source>
        <dbReference type="ARBA" id="ARBA00022737"/>
    </source>
</evidence>
<name>A0A2T7NRE7_POMCA</name>
<evidence type="ECO:0000256" key="7">
    <source>
        <dbReference type="ARBA" id="ARBA00023136"/>
    </source>
</evidence>
<dbReference type="PANTHER" id="PTHR19964">
    <property type="entry name" value="MULTIPLE PDZ DOMAIN PROTEIN"/>
    <property type="match status" value="1"/>
</dbReference>
<keyword evidence="7" id="KW-0472">Membrane</keyword>
<dbReference type="InterPro" id="IPR036892">
    <property type="entry name" value="L27_dom_sf"/>
</dbReference>
<keyword evidence="5" id="KW-0677">Repeat</keyword>
<dbReference type="Pfam" id="PF09045">
    <property type="entry name" value="L27_2"/>
    <property type="match status" value="1"/>
</dbReference>
<organism evidence="9 10">
    <name type="scientific">Pomacea canaliculata</name>
    <name type="common">Golden apple snail</name>
    <dbReference type="NCBI Taxonomy" id="400727"/>
    <lineage>
        <taxon>Eukaryota</taxon>
        <taxon>Metazoa</taxon>
        <taxon>Spiralia</taxon>
        <taxon>Lophotrochozoa</taxon>
        <taxon>Mollusca</taxon>
        <taxon>Gastropoda</taxon>
        <taxon>Caenogastropoda</taxon>
        <taxon>Architaenioglossa</taxon>
        <taxon>Ampullarioidea</taxon>
        <taxon>Ampullariidae</taxon>
        <taxon>Pomacea</taxon>
    </lineage>
</organism>
<sequence length="193" mass="20998">MSLVTDAETAAEYLERLQSRLWEIGDHSRDDDIASIICMLDSPLFKRLLTLEESMLDLNQLSKTQPLTEDSFDFSPTGELLLAEGYAGHDVSAASTLSLRAPFSGPGSAISTHSYNIEFQRSLERAAKGREMETINLYKPENTSLGFSVIGLKDEEKGELGIYVQDIQPAGIAAHLVAEGGEGGQQTNTSELS</sequence>
<dbReference type="STRING" id="400727.A0A2T7NRE7"/>
<dbReference type="EMBL" id="PZQS01000010">
    <property type="protein sequence ID" value="PVD23750.1"/>
    <property type="molecule type" value="Genomic_DNA"/>
</dbReference>